<dbReference type="InterPro" id="IPR052960">
    <property type="entry name" value="GlcN6P_deaminase-like"/>
</dbReference>
<proteinExistence type="predicted"/>
<evidence type="ECO:0000259" key="2">
    <source>
        <dbReference type="Pfam" id="PF01182"/>
    </source>
</evidence>
<reference evidence="4" key="1">
    <citation type="submission" date="2017-08" db="EMBL/GenBank/DDBJ databases">
        <authorList>
            <person name="Alvarez-Ponce D."/>
            <person name="Weitzman C.L."/>
            <person name="Tillett R.L."/>
            <person name="Sandmeier F.C."/>
            <person name="Tracy C.R."/>
        </authorList>
    </citation>
    <scope>NUCLEOTIDE SEQUENCE [LARGE SCALE GENOMIC DNA]</scope>
    <source>
        <strain evidence="4">723</strain>
    </source>
</reference>
<dbReference type="InterPro" id="IPR037171">
    <property type="entry name" value="NagB/RpiA_transferase-like"/>
</dbReference>
<evidence type="ECO:0000256" key="1">
    <source>
        <dbReference type="ARBA" id="ARBA00023277"/>
    </source>
</evidence>
<dbReference type="InterPro" id="IPR006148">
    <property type="entry name" value="Glc/Gal-6P_isomerase"/>
</dbReference>
<dbReference type="PANTHER" id="PTHR42892">
    <property type="entry name" value="GLUCOSAMINE-6-PHOSPHATE DEAMINASE-LIKE PROTEIN BT_0258-RELATED"/>
    <property type="match status" value="1"/>
</dbReference>
<protein>
    <recommendedName>
        <fullName evidence="2">Glucosamine/galactosamine-6-phosphate isomerase domain-containing protein</fullName>
    </recommendedName>
</protein>
<dbReference type="OrthoDB" id="9791139at2"/>
<dbReference type="GO" id="GO:0004342">
    <property type="term" value="F:glucosamine-6-phosphate deaminase activity"/>
    <property type="evidence" value="ECO:0007669"/>
    <property type="project" value="InterPro"/>
</dbReference>
<dbReference type="AlphaFoldDB" id="A0A269TJX1"/>
<comment type="caution">
    <text evidence="3">The sequence shown here is derived from an EMBL/GenBank/DDBJ whole genome shotgun (WGS) entry which is preliminary data.</text>
</comment>
<dbReference type="EMBL" id="NQNY01000014">
    <property type="protein sequence ID" value="PAK21045.1"/>
    <property type="molecule type" value="Genomic_DNA"/>
</dbReference>
<feature type="domain" description="Glucosamine/galactosamine-6-phosphate isomerase" evidence="2">
    <location>
        <begin position="12"/>
        <end position="226"/>
    </location>
</feature>
<keyword evidence="1" id="KW-0119">Carbohydrate metabolism</keyword>
<dbReference type="GO" id="GO:0006044">
    <property type="term" value="P:N-acetylglucosamine metabolic process"/>
    <property type="evidence" value="ECO:0007669"/>
    <property type="project" value="InterPro"/>
</dbReference>
<dbReference type="InterPro" id="IPR004547">
    <property type="entry name" value="Glucosamine6P_isomerase"/>
</dbReference>
<dbReference type="RefSeq" id="WP_095335049.1">
    <property type="nucleotide sequence ID" value="NZ_NQNY01000014.1"/>
</dbReference>
<sequence>MKIEVYKNYELMSERAAEIITNLVMEKPDAKIVFATGNTPVATYEKLVRNYQKNLVFFEEVKSFNLDEYVGLDETDKHSFRYFMNKHLFDHINIKKRNIAFPKAIDMSLEALNKYDRKIDKVKTFDLLIMGIGTNGHIAFNEPYTDWDLRTHFVSLDRNTLKDNFGDENARINRAITMGISDILKAKQIIVLANGSKKAKIVKTILNAKVGDLKIPATALQQHKNVTLILDQESAAGIEAKNDYRQVE</sequence>
<accession>A0A269TJX1</accession>
<dbReference type="Pfam" id="PF01182">
    <property type="entry name" value="Glucosamine_iso"/>
    <property type="match status" value="1"/>
</dbReference>
<dbReference type="CDD" id="cd01399">
    <property type="entry name" value="GlcN6P_deaminase"/>
    <property type="match status" value="1"/>
</dbReference>
<evidence type="ECO:0000313" key="4">
    <source>
        <dbReference type="Proteomes" id="UP000216943"/>
    </source>
</evidence>
<name>A0A269TJX1_9BACT</name>
<dbReference type="Proteomes" id="UP000216943">
    <property type="component" value="Unassembled WGS sequence"/>
</dbReference>
<dbReference type="Gene3D" id="3.40.50.1360">
    <property type="match status" value="1"/>
</dbReference>
<evidence type="ECO:0000313" key="3">
    <source>
        <dbReference type="EMBL" id="PAK21045.1"/>
    </source>
</evidence>
<dbReference type="GO" id="GO:0005975">
    <property type="term" value="P:carbohydrate metabolic process"/>
    <property type="evidence" value="ECO:0007669"/>
    <property type="project" value="InterPro"/>
</dbReference>
<gene>
    <name evidence="3" type="ORF">CJJ23_03895</name>
</gene>
<dbReference type="PANTHER" id="PTHR42892:SF1">
    <property type="entry name" value="GLUCOSAMINE-6-PHOSPHATE ISOMERASE"/>
    <property type="match status" value="1"/>
</dbReference>
<dbReference type="SUPFAM" id="SSF100950">
    <property type="entry name" value="NagB/RpiA/CoA transferase-like"/>
    <property type="match status" value="1"/>
</dbReference>
<organism evidence="3 4">
    <name type="scientific">Mycoplasmopsis agassizii</name>
    <dbReference type="NCBI Taxonomy" id="33922"/>
    <lineage>
        <taxon>Bacteria</taxon>
        <taxon>Bacillati</taxon>
        <taxon>Mycoplasmatota</taxon>
        <taxon>Mycoplasmoidales</taxon>
        <taxon>Metamycoplasmataceae</taxon>
        <taxon>Mycoplasmopsis</taxon>
    </lineage>
</organism>